<evidence type="ECO:0000256" key="5">
    <source>
        <dbReference type="PROSITE-ProRule" id="PRU00042"/>
    </source>
</evidence>
<evidence type="ECO:0000256" key="3">
    <source>
        <dbReference type="ARBA" id="ARBA00022771"/>
    </source>
</evidence>
<dbReference type="InterPro" id="IPR036236">
    <property type="entry name" value="Znf_C2H2_sf"/>
</dbReference>
<sequence>MIKINMLDALSQRKESCQTLPSPIGLLLSDFSTPNSSICLSCNMIFQKKEDLFTHTNLFRSHEEETIFKPEIQIKPEKEDIEIPHKLKCKFCGLLLTNNKGLKQHIGKMHVTKNKNARCSQCAKRFKTKYAVRFHFNQVHARSTRVACENCGKEMYNKYVLSEHMKNCIGE</sequence>
<keyword evidence="2" id="KW-0677">Repeat</keyword>
<keyword evidence="4" id="KW-0862">Zinc</keyword>
<dbReference type="EMBL" id="CAJZBQ010000013">
    <property type="protein sequence ID" value="CAG9315192.1"/>
    <property type="molecule type" value="Genomic_DNA"/>
</dbReference>
<dbReference type="PROSITE" id="PS50157">
    <property type="entry name" value="ZINC_FINGER_C2H2_2"/>
    <property type="match status" value="1"/>
</dbReference>
<evidence type="ECO:0000256" key="2">
    <source>
        <dbReference type="ARBA" id="ARBA00022737"/>
    </source>
</evidence>
<dbReference type="InterPro" id="IPR013087">
    <property type="entry name" value="Znf_C2H2_type"/>
</dbReference>
<evidence type="ECO:0000256" key="1">
    <source>
        <dbReference type="ARBA" id="ARBA00022723"/>
    </source>
</evidence>
<dbReference type="PANTHER" id="PTHR24379:SF121">
    <property type="entry name" value="C2H2-TYPE DOMAIN-CONTAINING PROTEIN"/>
    <property type="match status" value="1"/>
</dbReference>
<dbReference type="Proteomes" id="UP001162131">
    <property type="component" value="Unassembled WGS sequence"/>
</dbReference>
<proteinExistence type="predicted"/>
<keyword evidence="3 5" id="KW-0863">Zinc-finger</keyword>
<dbReference type="SMART" id="SM00355">
    <property type="entry name" value="ZnF_C2H2"/>
    <property type="match status" value="4"/>
</dbReference>
<evidence type="ECO:0000259" key="6">
    <source>
        <dbReference type="PROSITE" id="PS50157"/>
    </source>
</evidence>
<dbReference type="AlphaFoldDB" id="A0AAU9IPV6"/>
<evidence type="ECO:0000256" key="4">
    <source>
        <dbReference type="ARBA" id="ARBA00022833"/>
    </source>
</evidence>
<gene>
    <name evidence="7" type="ORF">BSTOLATCC_MIC12966</name>
</gene>
<reference evidence="7" key="1">
    <citation type="submission" date="2021-09" db="EMBL/GenBank/DDBJ databases">
        <authorList>
            <consortium name="AG Swart"/>
            <person name="Singh M."/>
            <person name="Singh A."/>
            <person name="Seah K."/>
            <person name="Emmerich C."/>
        </authorList>
    </citation>
    <scope>NUCLEOTIDE SEQUENCE</scope>
    <source>
        <strain evidence="7">ATCC30299</strain>
    </source>
</reference>
<dbReference type="SUPFAM" id="SSF57667">
    <property type="entry name" value="beta-beta-alpha zinc fingers"/>
    <property type="match status" value="1"/>
</dbReference>
<keyword evidence="1" id="KW-0479">Metal-binding</keyword>
<accession>A0AAU9IPV6</accession>
<organism evidence="7 8">
    <name type="scientific">Blepharisma stoltei</name>
    <dbReference type="NCBI Taxonomy" id="1481888"/>
    <lineage>
        <taxon>Eukaryota</taxon>
        <taxon>Sar</taxon>
        <taxon>Alveolata</taxon>
        <taxon>Ciliophora</taxon>
        <taxon>Postciliodesmatophora</taxon>
        <taxon>Heterotrichea</taxon>
        <taxon>Heterotrichida</taxon>
        <taxon>Blepharismidae</taxon>
        <taxon>Blepharisma</taxon>
    </lineage>
</organism>
<dbReference type="Gene3D" id="3.30.160.60">
    <property type="entry name" value="Classic Zinc Finger"/>
    <property type="match status" value="1"/>
</dbReference>
<name>A0AAU9IPV6_9CILI</name>
<dbReference type="PANTHER" id="PTHR24379">
    <property type="entry name" value="KRAB AND ZINC FINGER DOMAIN-CONTAINING"/>
    <property type="match status" value="1"/>
</dbReference>
<dbReference type="PROSITE" id="PS00028">
    <property type="entry name" value="ZINC_FINGER_C2H2_1"/>
    <property type="match status" value="2"/>
</dbReference>
<evidence type="ECO:0000313" key="8">
    <source>
        <dbReference type="Proteomes" id="UP001162131"/>
    </source>
</evidence>
<protein>
    <recommendedName>
        <fullName evidence="6">C2H2-type domain-containing protein</fullName>
    </recommendedName>
</protein>
<dbReference type="GO" id="GO:0008270">
    <property type="term" value="F:zinc ion binding"/>
    <property type="evidence" value="ECO:0007669"/>
    <property type="project" value="UniProtKB-KW"/>
</dbReference>
<evidence type="ECO:0000313" key="7">
    <source>
        <dbReference type="EMBL" id="CAG9315192.1"/>
    </source>
</evidence>
<keyword evidence="8" id="KW-1185">Reference proteome</keyword>
<feature type="domain" description="C2H2-type" evidence="6">
    <location>
        <begin position="117"/>
        <end position="145"/>
    </location>
</feature>
<comment type="caution">
    <text evidence="7">The sequence shown here is derived from an EMBL/GenBank/DDBJ whole genome shotgun (WGS) entry which is preliminary data.</text>
</comment>